<dbReference type="Proteomes" id="UP000626092">
    <property type="component" value="Unassembled WGS sequence"/>
</dbReference>
<dbReference type="OrthoDB" id="10455666at2759"/>
<gene>
    <name evidence="2" type="ORF">RHSIM_Rhsim10G0018700</name>
</gene>
<keyword evidence="3" id="KW-1185">Reference proteome</keyword>
<feature type="signal peptide" evidence="1">
    <location>
        <begin position="1"/>
        <end position="22"/>
    </location>
</feature>
<name>A0A834GB44_RHOSS</name>
<evidence type="ECO:0000313" key="3">
    <source>
        <dbReference type="Proteomes" id="UP000626092"/>
    </source>
</evidence>
<dbReference type="AlphaFoldDB" id="A0A834GB44"/>
<dbReference type="EMBL" id="WJXA01000010">
    <property type="protein sequence ID" value="KAF7130076.1"/>
    <property type="molecule type" value="Genomic_DNA"/>
</dbReference>
<sequence>MPEVFVSMVVFILAHGTMLVASHNSKEVDERIAWAPLVMTNVSKQIFDGIFCKTGVDVEWGCKIKKNGHMCMMAVAGTTGHMDKYKAEANSIYKTADKILDKSDKLSKCPEA</sequence>
<evidence type="ECO:0000313" key="2">
    <source>
        <dbReference type="EMBL" id="KAF7130076.1"/>
    </source>
</evidence>
<accession>A0A834GB44</accession>
<organism evidence="2 3">
    <name type="scientific">Rhododendron simsii</name>
    <name type="common">Sims's rhododendron</name>
    <dbReference type="NCBI Taxonomy" id="118357"/>
    <lineage>
        <taxon>Eukaryota</taxon>
        <taxon>Viridiplantae</taxon>
        <taxon>Streptophyta</taxon>
        <taxon>Embryophyta</taxon>
        <taxon>Tracheophyta</taxon>
        <taxon>Spermatophyta</taxon>
        <taxon>Magnoliopsida</taxon>
        <taxon>eudicotyledons</taxon>
        <taxon>Gunneridae</taxon>
        <taxon>Pentapetalae</taxon>
        <taxon>asterids</taxon>
        <taxon>Ericales</taxon>
        <taxon>Ericaceae</taxon>
        <taxon>Ericoideae</taxon>
        <taxon>Rhodoreae</taxon>
        <taxon>Rhododendron</taxon>
    </lineage>
</organism>
<protein>
    <submittedName>
        <fullName evidence="2">Uncharacterized protein</fullName>
    </submittedName>
</protein>
<feature type="chain" id="PRO_5033003814" evidence="1">
    <location>
        <begin position="23"/>
        <end position="112"/>
    </location>
</feature>
<reference evidence="2" key="1">
    <citation type="submission" date="2019-11" db="EMBL/GenBank/DDBJ databases">
        <authorList>
            <person name="Liu Y."/>
            <person name="Hou J."/>
            <person name="Li T.-Q."/>
            <person name="Guan C.-H."/>
            <person name="Wu X."/>
            <person name="Wu H.-Z."/>
            <person name="Ling F."/>
            <person name="Zhang R."/>
            <person name="Shi X.-G."/>
            <person name="Ren J.-P."/>
            <person name="Chen E.-F."/>
            <person name="Sun J.-M."/>
        </authorList>
    </citation>
    <scope>NUCLEOTIDE SEQUENCE</scope>
    <source>
        <strain evidence="2">Adult_tree_wgs_1</strain>
        <tissue evidence="2">Leaves</tissue>
    </source>
</reference>
<proteinExistence type="predicted"/>
<comment type="caution">
    <text evidence="2">The sequence shown here is derived from an EMBL/GenBank/DDBJ whole genome shotgun (WGS) entry which is preliminary data.</text>
</comment>
<evidence type="ECO:0000256" key="1">
    <source>
        <dbReference type="SAM" id="SignalP"/>
    </source>
</evidence>
<keyword evidence="1" id="KW-0732">Signal</keyword>